<dbReference type="SUPFAM" id="SSF53597">
    <property type="entry name" value="Dihydrofolate reductase-like"/>
    <property type="match status" value="1"/>
</dbReference>
<evidence type="ECO:0000313" key="3">
    <source>
        <dbReference type="Proteomes" id="UP001081071"/>
    </source>
</evidence>
<proteinExistence type="predicted"/>
<dbReference type="EMBL" id="JAPWIJ010000004">
    <property type="protein sequence ID" value="MCZ4519311.1"/>
    <property type="molecule type" value="Genomic_DNA"/>
</dbReference>
<dbReference type="InterPro" id="IPR002734">
    <property type="entry name" value="RibDG_C"/>
</dbReference>
<dbReference type="PANTHER" id="PTHR38011:SF11">
    <property type="entry name" value="2,5-DIAMINO-6-RIBOSYLAMINO-4(3H)-PYRIMIDINONE 5'-PHOSPHATE REDUCTASE"/>
    <property type="match status" value="1"/>
</dbReference>
<dbReference type="PANTHER" id="PTHR38011">
    <property type="entry name" value="DIHYDROFOLATE REDUCTASE FAMILY PROTEIN (AFU_ORTHOLOGUE AFUA_8G06820)"/>
    <property type="match status" value="1"/>
</dbReference>
<dbReference type="Pfam" id="PF01872">
    <property type="entry name" value="RibD_C"/>
    <property type="match status" value="1"/>
</dbReference>
<gene>
    <name evidence="2" type="ORF">O4220_12365</name>
</gene>
<evidence type="ECO:0000259" key="1">
    <source>
        <dbReference type="Pfam" id="PF01872"/>
    </source>
</evidence>
<dbReference type="RefSeq" id="WP_269604545.1">
    <property type="nucleotide sequence ID" value="NZ_JAPWIJ010000004.1"/>
</dbReference>
<protein>
    <submittedName>
        <fullName evidence="2">Dihydrofolate reductase family protein</fullName>
    </submittedName>
</protein>
<keyword evidence="3" id="KW-1185">Reference proteome</keyword>
<dbReference type="Gene3D" id="3.40.430.10">
    <property type="entry name" value="Dihydrofolate Reductase, subunit A"/>
    <property type="match status" value="1"/>
</dbReference>
<reference evidence="2" key="1">
    <citation type="submission" date="2022-12" db="EMBL/GenBank/DDBJ databases">
        <authorList>
            <person name="Krivoruchko A.V."/>
            <person name="Elkin A."/>
        </authorList>
    </citation>
    <scope>NUCLEOTIDE SEQUENCE</scope>
    <source>
        <strain evidence="2">IEGM 1391</strain>
    </source>
</reference>
<dbReference type="InterPro" id="IPR024072">
    <property type="entry name" value="DHFR-like_dom_sf"/>
</dbReference>
<dbReference type="InterPro" id="IPR050765">
    <property type="entry name" value="Riboflavin_Biosynth_HTPR"/>
</dbReference>
<name>A0ABT4ME93_9NOCA</name>
<feature type="domain" description="Bacterial bifunctional deaminase-reductase C-terminal" evidence="1">
    <location>
        <begin position="4"/>
        <end position="183"/>
    </location>
</feature>
<sequence length="190" mass="20875">MRELVYYVAVSLDGYIAAPDDSFADFPMQGDHIDMILREYTDTIPTLGLRATGLTPDLSRFDTVLMGWNTYKAGGIHPPEGPYGHLKQYVFSRNHSGVEPAVTLTGEEPVAMVRKLKRENGSGIWLAGGGMLASAVAGEIDRLILKVNPILLGSGKRLFAERVYSPTRSRLVSSRPFESGVVVNEYTVDR</sequence>
<dbReference type="Proteomes" id="UP001081071">
    <property type="component" value="Unassembled WGS sequence"/>
</dbReference>
<evidence type="ECO:0000313" key="2">
    <source>
        <dbReference type="EMBL" id="MCZ4519311.1"/>
    </source>
</evidence>
<organism evidence="2 3">
    <name type="scientific">Rhodococcus ruber</name>
    <dbReference type="NCBI Taxonomy" id="1830"/>
    <lineage>
        <taxon>Bacteria</taxon>
        <taxon>Bacillati</taxon>
        <taxon>Actinomycetota</taxon>
        <taxon>Actinomycetes</taxon>
        <taxon>Mycobacteriales</taxon>
        <taxon>Nocardiaceae</taxon>
        <taxon>Rhodococcus</taxon>
    </lineage>
</organism>
<accession>A0ABT4ME93</accession>
<comment type="caution">
    <text evidence="2">The sequence shown here is derived from an EMBL/GenBank/DDBJ whole genome shotgun (WGS) entry which is preliminary data.</text>
</comment>